<protein>
    <submittedName>
        <fullName evidence="1">Uncharacterized protein</fullName>
    </submittedName>
</protein>
<dbReference type="Proteomes" id="UP000680045">
    <property type="component" value="Unassembled WGS sequence"/>
</dbReference>
<dbReference type="EMBL" id="JAGTPW010000031">
    <property type="protein sequence ID" value="MBR8645305.1"/>
    <property type="molecule type" value="Genomic_DNA"/>
</dbReference>
<reference evidence="1" key="1">
    <citation type="submission" date="2021-04" db="EMBL/GenBank/DDBJ databases">
        <title>Whole genome sequencing of Enterococci isolates from hospitalized patients.</title>
        <authorList>
            <person name="Ogoti B.M."/>
            <person name="Onyambu F.G."/>
        </authorList>
    </citation>
    <scope>NUCLEOTIDE SEQUENCE</scope>
    <source>
        <strain evidence="1">242</strain>
    </source>
</reference>
<dbReference type="AlphaFoldDB" id="A0A941FJE2"/>
<proteinExistence type="predicted"/>
<evidence type="ECO:0000313" key="1">
    <source>
        <dbReference type="EMBL" id="MBR8645305.1"/>
    </source>
</evidence>
<sequence>MDSQFESSNSRDFGEFENKPKLHFLSFIQDGKLIIKIISKLAEEKMNLMMEAIGDVVMEIKGTEFDQGSLIESDFPDAMLTEEDLFHILNSNK</sequence>
<evidence type="ECO:0000313" key="2">
    <source>
        <dbReference type="Proteomes" id="UP000680045"/>
    </source>
</evidence>
<gene>
    <name evidence="1" type="ORF">KEH51_17245</name>
</gene>
<comment type="caution">
    <text evidence="1">The sequence shown here is derived from an EMBL/GenBank/DDBJ whole genome shotgun (WGS) entry which is preliminary data.</text>
</comment>
<organism evidence="1 2">
    <name type="scientific">Peribacillus frigoritolerans</name>
    <dbReference type="NCBI Taxonomy" id="450367"/>
    <lineage>
        <taxon>Bacteria</taxon>
        <taxon>Bacillati</taxon>
        <taxon>Bacillota</taxon>
        <taxon>Bacilli</taxon>
        <taxon>Bacillales</taxon>
        <taxon>Bacillaceae</taxon>
        <taxon>Peribacillus</taxon>
    </lineage>
</organism>
<name>A0A941FJE2_9BACI</name>
<accession>A0A941FJE2</accession>